<dbReference type="Proteomes" id="UP000242525">
    <property type="component" value="Unassembled WGS sequence"/>
</dbReference>
<dbReference type="EMBL" id="CCBN010000011">
    <property type="protein sequence ID" value="CDO55569.1"/>
    <property type="molecule type" value="Genomic_DNA"/>
</dbReference>
<dbReference type="STRING" id="1173061.A0A0J9XE51"/>
<gene>
    <name evidence="2" type="ORF">BN980_GECA11s03145g</name>
</gene>
<sequence length="132" mass="14771">MLRRLAPLRSLARTMSTTSSSAATPIGDVVGGPFTASIIQKINDNFHPSRFAIYNDSHKHAHHASMRGSTNTIESHFRLEIVSDNFQGKSQPIRHRLVYALLKEEMEAPNGVHALQLQTKTPAEWAKLQQQE</sequence>
<reference evidence="2" key="1">
    <citation type="submission" date="2014-03" db="EMBL/GenBank/DDBJ databases">
        <authorList>
            <person name="Casaregola S."/>
        </authorList>
    </citation>
    <scope>NUCLEOTIDE SEQUENCE [LARGE SCALE GENOMIC DNA]</scope>
    <source>
        <strain evidence="2">CLIB 918</strain>
    </source>
</reference>
<organism evidence="2 3">
    <name type="scientific">Geotrichum candidum</name>
    <name type="common">Oospora lactis</name>
    <name type="synonym">Dipodascus geotrichum</name>
    <dbReference type="NCBI Taxonomy" id="1173061"/>
    <lineage>
        <taxon>Eukaryota</taxon>
        <taxon>Fungi</taxon>
        <taxon>Dikarya</taxon>
        <taxon>Ascomycota</taxon>
        <taxon>Saccharomycotina</taxon>
        <taxon>Dipodascomycetes</taxon>
        <taxon>Dipodascales</taxon>
        <taxon>Dipodascaceae</taxon>
        <taxon>Geotrichum</taxon>
    </lineage>
</organism>
<evidence type="ECO:0000313" key="3">
    <source>
        <dbReference type="Proteomes" id="UP000242525"/>
    </source>
</evidence>
<dbReference type="PANTHER" id="PTHR46230">
    <property type="match status" value="1"/>
</dbReference>
<comment type="caution">
    <text evidence="2">The sequence shown here is derived from an EMBL/GenBank/DDBJ whole genome shotgun (WGS) entry which is preliminary data.</text>
</comment>
<dbReference type="InterPro" id="IPR036065">
    <property type="entry name" value="BolA-like_sf"/>
</dbReference>
<accession>A0A0J9XE51</accession>
<dbReference type="PANTHER" id="PTHR46230:SF7">
    <property type="entry name" value="BOLA-LIKE PROTEIN 1"/>
    <property type="match status" value="1"/>
</dbReference>
<dbReference type="OrthoDB" id="411584at2759"/>
<dbReference type="SUPFAM" id="SSF82657">
    <property type="entry name" value="BolA-like"/>
    <property type="match status" value="1"/>
</dbReference>
<dbReference type="GO" id="GO:0005759">
    <property type="term" value="C:mitochondrial matrix"/>
    <property type="evidence" value="ECO:0007669"/>
    <property type="project" value="TreeGrafter"/>
</dbReference>
<keyword evidence="3" id="KW-1185">Reference proteome</keyword>
<dbReference type="InterPro" id="IPR002634">
    <property type="entry name" value="BolA"/>
</dbReference>
<evidence type="ECO:0000313" key="2">
    <source>
        <dbReference type="EMBL" id="CDO55569.1"/>
    </source>
</evidence>
<dbReference type="GO" id="GO:0044572">
    <property type="term" value="P:[4Fe-4S] cluster assembly"/>
    <property type="evidence" value="ECO:0007669"/>
    <property type="project" value="TreeGrafter"/>
</dbReference>
<dbReference type="AlphaFoldDB" id="A0A0J9XE51"/>
<proteinExistence type="inferred from homology"/>
<dbReference type="Gene3D" id="3.30.300.90">
    <property type="entry name" value="BolA-like"/>
    <property type="match status" value="1"/>
</dbReference>
<evidence type="ECO:0008006" key="4">
    <source>
        <dbReference type="Google" id="ProtNLM"/>
    </source>
</evidence>
<name>A0A0J9XE51_GEOCN</name>
<evidence type="ECO:0000256" key="1">
    <source>
        <dbReference type="RuleBase" id="RU003860"/>
    </source>
</evidence>
<comment type="similarity">
    <text evidence="1">Belongs to the BolA/IbaG family.</text>
</comment>
<dbReference type="PIRSF" id="PIRSF003113">
    <property type="entry name" value="BolA"/>
    <property type="match status" value="1"/>
</dbReference>
<dbReference type="Pfam" id="PF01722">
    <property type="entry name" value="BolA"/>
    <property type="match status" value="1"/>
</dbReference>
<protein>
    <recommendedName>
        <fullName evidence="4">BolA-like protein</fullName>
    </recommendedName>
</protein>